<proteinExistence type="predicted"/>
<feature type="domain" description="Fe2OG dioxygenase" evidence="9">
    <location>
        <begin position="105"/>
        <end position="203"/>
    </location>
</feature>
<sequence>MSRFDLSGAANSEVIELPDADLRYFPLWVDPGLADQWLSQLSAQTPWSQPQIKLYGRSIAVPRLVAWYGDADALYQYSGLTHEPLPWTPLLADIRQQVERQVGQSLNGALLNFYRDGQDAMGWHSDDERELGHQPLVVSLNLGATRRFDFRRKGTNRIAHSIALEHGSLLVMSGLTQHHWQHQIARTRKVRAPRLNLTFRQIIREPIL</sequence>
<protein>
    <submittedName>
        <fullName evidence="10">DNA repair protein</fullName>
    </submittedName>
</protein>
<dbReference type="Proteomes" id="UP000077787">
    <property type="component" value="Chromosome"/>
</dbReference>
<keyword evidence="2" id="KW-0479">Metal-binding</keyword>
<dbReference type="PANTHER" id="PTHR31212">
    <property type="entry name" value="ALPHA-KETOGLUTARATE-DEPENDENT DIOXYGENASE ALKB HOMOLOG 3"/>
    <property type="match status" value="1"/>
</dbReference>
<dbReference type="SUPFAM" id="SSF51197">
    <property type="entry name" value="Clavaminate synthase-like"/>
    <property type="match status" value="1"/>
</dbReference>
<dbReference type="GO" id="GO:0140097">
    <property type="term" value="F:catalytic activity, acting on DNA"/>
    <property type="evidence" value="ECO:0007669"/>
    <property type="project" value="UniProtKB-ARBA"/>
</dbReference>
<dbReference type="FunFam" id="2.60.120.590:FF:000004">
    <property type="entry name" value="DNA oxidative demethylase ALKBH2"/>
    <property type="match status" value="1"/>
</dbReference>
<dbReference type="InterPro" id="IPR032854">
    <property type="entry name" value="ALKBH3"/>
</dbReference>
<dbReference type="Pfam" id="PF13532">
    <property type="entry name" value="2OG-FeII_Oxy_2"/>
    <property type="match status" value="1"/>
</dbReference>
<keyword evidence="4" id="KW-0460">Magnesium</keyword>
<dbReference type="InterPro" id="IPR005123">
    <property type="entry name" value="Oxoglu/Fe-dep_dioxygenase_dom"/>
</dbReference>
<keyword evidence="8" id="KW-0234">DNA repair</keyword>
<accession>A0A172WKJ5</accession>
<dbReference type="InterPro" id="IPR037151">
    <property type="entry name" value="AlkB-like_sf"/>
</dbReference>
<dbReference type="PROSITE" id="PS51471">
    <property type="entry name" value="FE2OG_OXY"/>
    <property type="match status" value="1"/>
</dbReference>
<keyword evidence="7" id="KW-0408">Iron</keyword>
<dbReference type="GO" id="GO:0046872">
    <property type="term" value="F:metal ion binding"/>
    <property type="evidence" value="ECO:0007669"/>
    <property type="project" value="UniProtKB-KW"/>
</dbReference>
<dbReference type="AlphaFoldDB" id="A0A172WKJ5"/>
<dbReference type="RefSeq" id="WP_064480404.1">
    <property type="nucleotide sequence ID" value="NZ_CP015641.1"/>
</dbReference>
<dbReference type="GO" id="GO:0016705">
    <property type="term" value="F:oxidoreductase activity, acting on paired donors, with incorporation or reduction of molecular oxygen"/>
    <property type="evidence" value="ECO:0007669"/>
    <property type="project" value="UniProtKB-ARBA"/>
</dbReference>
<evidence type="ECO:0000259" key="9">
    <source>
        <dbReference type="PROSITE" id="PS51471"/>
    </source>
</evidence>
<evidence type="ECO:0000313" key="10">
    <source>
        <dbReference type="EMBL" id="ANF23930.1"/>
    </source>
</evidence>
<gene>
    <name evidence="10" type="ORF">PS273GM_01600</name>
</gene>
<evidence type="ECO:0000256" key="8">
    <source>
        <dbReference type="ARBA" id="ARBA00023204"/>
    </source>
</evidence>
<dbReference type="GO" id="GO:0032451">
    <property type="term" value="F:demethylase activity"/>
    <property type="evidence" value="ECO:0007669"/>
    <property type="project" value="UniProtKB-ARBA"/>
</dbReference>
<dbReference type="EMBL" id="CP015641">
    <property type="protein sequence ID" value="ANF23930.1"/>
    <property type="molecule type" value="Genomic_DNA"/>
</dbReference>
<keyword evidence="6" id="KW-0560">Oxidoreductase</keyword>
<dbReference type="PANTHER" id="PTHR31212:SF4">
    <property type="entry name" value="ALPHA-KETOGLUTARATE-DEPENDENT DIOXYGENASE ALKB HOMOLOG 3"/>
    <property type="match status" value="1"/>
</dbReference>
<organism evidence="10 11">
    <name type="scientific">Stutzerimonas stutzeri</name>
    <name type="common">Pseudomonas stutzeri</name>
    <dbReference type="NCBI Taxonomy" id="316"/>
    <lineage>
        <taxon>Bacteria</taxon>
        <taxon>Pseudomonadati</taxon>
        <taxon>Pseudomonadota</taxon>
        <taxon>Gammaproteobacteria</taxon>
        <taxon>Pseudomonadales</taxon>
        <taxon>Pseudomonadaceae</taxon>
        <taxon>Stutzerimonas</taxon>
    </lineage>
</organism>
<evidence type="ECO:0000256" key="6">
    <source>
        <dbReference type="ARBA" id="ARBA00023002"/>
    </source>
</evidence>
<evidence type="ECO:0000256" key="1">
    <source>
        <dbReference type="ARBA" id="ARBA00001954"/>
    </source>
</evidence>
<name>A0A172WKJ5_STUST</name>
<evidence type="ECO:0000313" key="11">
    <source>
        <dbReference type="Proteomes" id="UP000077787"/>
    </source>
</evidence>
<evidence type="ECO:0000256" key="7">
    <source>
        <dbReference type="ARBA" id="ARBA00023004"/>
    </source>
</evidence>
<reference evidence="10 11" key="1">
    <citation type="submission" date="2016-05" db="EMBL/GenBank/DDBJ databases">
        <title>Genome sequence of Pseudomonas stutzeri 273 and identification of the exopolysaccharide biosynthesis locus.</title>
        <authorList>
            <person name="Wu S."/>
            <person name="Sun C."/>
        </authorList>
    </citation>
    <scope>NUCLEOTIDE SEQUENCE [LARGE SCALE GENOMIC DNA]</scope>
    <source>
        <strain evidence="10 11">273</strain>
    </source>
</reference>
<dbReference type="InterPro" id="IPR027450">
    <property type="entry name" value="AlkB-like"/>
</dbReference>
<dbReference type="GO" id="GO:0016787">
    <property type="term" value="F:hydrolase activity"/>
    <property type="evidence" value="ECO:0007669"/>
    <property type="project" value="UniProtKB-ARBA"/>
</dbReference>
<evidence type="ECO:0000256" key="4">
    <source>
        <dbReference type="ARBA" id="ARBA00022842"/>
    </source>
</evidence>
<evidence type="ECO:0000256" key="2">
    <source>
        <dbReference type="ARBA" id="ARBA00022723"/>
    </source>
</evidence>
<evidence type="ECO:0000256" key="5">
    <source>
        <dbReference type="ARBA" id="ARBA00022964"/>
    </source>
</evidence>
<keyword evidence="3" id="KW-0227">DNA damage</keyword>
<dbReference type="GO" id="GO:0051213">
    <property type="term" value="F:dioxygenase activity"/>
    <property type="evidence" value="ECO:0007669"/>
    <property type="project" value="UniProtKB-KW"/>
</dbReference>
<dbReference type="GO" id="GO:0006307">
    <property type="term" value="P:DNA alkylation repair"/>
    <property type="evidence" value="ECO:0007669"/>
    <property type="project" value="InterPro"/>
</dbReference>
<keyword evidence="5" id="KW-0223">Dioxygenase</keyword>
<evidence type="ECO:0000256" key="3">
    <source>
        <dbReference type="ARBA" id="ARBA00022763"/>
    </source>
</evidence>
<dbReference type="Gene3D" id="2.60.120.590">
    <property type="entry name" value="Alpha-ketoglutarate-dependent dioxygenase AlkB-like"/>
    <property type="match status" value="1"/>
</dbReference>
<dbReference type="OrthoDB" id="190276at2"/>
<comment type="cofactor">
    <cofactor evidence="1">
        <name>Fe(2+)</name>
        <dbReference type="ChEBI" id="CHEBI:29033"/>
    </cofactor>
</comment>